<sequence>MDSEALLRLLQLASPTLPVGAYAYSEGLEFLIQTEQITNAAGLQNWITAELMVGAIRVDAAIGIRAYQGQVKGDLTSIRYWNHWLTAARDGEALRQQSLQMGRSLWQLFCDLEPETQNFNPQEFHHFAVAFGRVAGAWQIDLEQAILGFLQSWTSNLINAGVKLIPLGQTQGQRLLLTLHQPITQACAEILNLEDDQLDSCSWGLSLGVMGHETLYSRLFRS</sequence>
<dbReference type="AlphaFoldDB" id="A0AAE4JY42"/>
<dbReference type="GO" id="GO:0016151">
    <property type="term" value="F:nickel cation binding"/>
    <property type="evidence" value="ECO:0007669"/>
    <property type="project" value="UniProtKB-UniRule"/>
</dbReference>
<evidence type="ECO:0000313" key="4">
    <source>
        <dbReference type="EMBL" id="MDS3860609.1"/>
    </source>
</evidence>
<evidence type="ECO:0000256" key="3">
    <source>
        <dbReference type="HAMAP-Rule" id="MF_01385"/>
    </source>
</evidence>
<keyword evidence="3" id="KW-0963">Cytoplasm</keyword>
<keyword evidence="2 3" id="KW-0143">Chaperone</keyword>
<protein>
    <recommendedName>
        <fullName evidence="3">Urease accessory protein UreF</fullName>
    </recommendedName>
</protein>
<dbReference type="EMBL" id="JAVMIP010000005">
    <property type="protein sequence ID" value="MDS3860609.1"/>
    <property type="molecule type" value="Genomic_DNA"/>
</dbReference>
<dbReference type="InterPro" id="IPR038277">
    <property type="entry name" value="UreF_sf"/>
</dbReference>
<dbReference type="Gene3D" id="1.10.4190.10">
    <property type="entry name" value="Urease accessory protein UreF"/>
    <property type="match status" value="1"/>
</dbReference>
<dbReference type="PANTHER" id="PTHR33620:SF1">
    <property type="entry name" value="UREASE ACCESSORY PROTEIN F"/>
    <property type="match status" value="1"/>
</dbReference>
<keyword evidence="5" id="KW-1185">Reference proteome</keyword>
<comment type="similarity">
    <text evidence="3">Belongs to the UreF family.</text>
</comment>
<dbReference type="Pfam" id="PF01730">
    <property type="entry name" value="UreF"/>
    <property type="match status" value="1"/>
</dbReference>
<reference evidence="5" key="1">
    <citation type="submission" date="2023-07" db="EMBL/GenBank/DDBJ databases">
        <authorList>
            <person name="Luz R."/>
            <person name="Cordeiro R."/>
            <person name="Fonseca A."/>
            <person name="Goncalves V."/>
        </authorList>
    </citation>
    <scope>NUCLEOTIDE SEQUENCE [LARGE SCALE GENOMIC DNA]</scope>
    <source>
        <strain evidence="5">BACA0444</strain>
    </source>
</reference>
<dbReference type="HAMAP" id="MF_01385">
    <property type="entry name" value="UreF"/>
    <property type="match status" value="1"/>
</dbReference>
<evidence type="ECO:0000256" key="1">
    <source>
        <dbReference type="ARBA" id="ARBA00022988"/>
    </source>
</evidence>
<dbReference type="PANTHER" id="PTHR33620">
    <property type="entry name" value="UREASE ACCESSORY PROTEIN F"/>
    <property type="match status" value="1"/>
</dbReference>
<keyword evidence="1 3" id="KW-0996">Nickel insertion</keyword>
<gene>
    <name evidence="3" type="primary">ureF</name>
    <name evidence="4" type="ORF">RIF25_07270</name>
</gene>
<accession>A0AAE4JY42</accession>
<dbReference type="InterPro" id="IPR002639">
    <property type="entry name" value="UreF"/>
</dbReference>
<comment type="function">
    <text evidence="3">Required for maturation of urease via the functional incorporation of the urease nickel metallocenter.</text>
</comment>
<dbReference type="RefSeq" id="WP_322877879.1">
    <property type="nucleotide sequence ID" value="NZ_JAVMIP010000005.1"/>
</dbReference>
<dbReference type="Proteomes" id="UP001268256">
    <property type="component" value="Unassembled WGS sequence"/>
</dbReference>
<comment type="caution">
    <text evidence="4">The sequence shown here is derived from an EMBL/GenBank/DDBJ whole genome shotgun (WGS) entry which is preliminary data.</text>
</comment>
<evidence type="ECO:0000313" key="5">
    <source>
        <dbReference type="Proteomes" id="UP001268256"/>
    </source>
</evidence>
<proteinExistence type="inferred from homology"/>
<dbReference type="PIRSF" id="PIRSF009467">
    <property type="entry name" value="Ureas_acces_UreF"/>
    <property type="match status" value="1"/>
</dbReference>
<name>A0AAE4JY42_9CYAN</name>
<comment type="subcellular location">
    <subcellularLocation>
        <location evidence="3">Cytoplasm</location>
    </subcellularLocation>
</comment>
<evidence type="ECO:0000256" key="2">
    <source>
        <dbReference type="ARBA" id="ARBA00023186"/>
    </source>
</evidence>
<comment type="subunit">
    <text evidence="3">UreD, UreF and UreG form a complex that acts as a GTP-hydrolysis-dependent molecular chaperone, activating the urease apoprotein by helping to assemble the nickel containing metallocenter of UreC. The UreE protein probably delivers the nickel.</text>
</comment>
<dbReference type="GO" id="GO:0005737">
    <property type="term" value="C:cytoplasm"/>
    <property type="evidence" value="ECO:0007669"/>
    <property type="project" value="UniProtKB-SubCell"/>
</dbReference>
<organism evidence="4 5">
    <name type="scientific">Pseudocalidococcus azoricus BACA0444</name>
    <dbReference type="NCBI Taxonomy" id="2918990"/>
    <lineage>
        <taxon>Bacteria</taxon>
        <taxon>Bacillati</taxon>
        <taxon>Cyanobacteriota</taxon>
        <taxon>Cyanophyceae</taxon>
        <taxon>Acaryochloridales</taxon>
        <taxon>Thermosynechococcaceae</taxon>
        <taxon>Pseudocalidococcus</taxon>
        <taxon>Pseudocalidococcus azoricus</taxon>
    </lineage>
</organism>